<dbReference type="CDD" id="cd07914">
    <property type="entry name" value="IGPD"/>
    <property type="match status" value="1"/>
</dbReference>
<dbReference type="EMBL" id="JAEKNQ010000006">
    <property type="protein sequence ID" value="MBJ7601718.1"/>
    <property type="molecule type" value="Genomic_DNA"/>
</dbReference>
<dbReference type="HAMAP" id="MF_00076">
    <property type="entry name" value="HisB"/>
    <property type="match status" value="1"/>
</dbReference>
<sequence>MERLGSCERNSHETQLRCEIRLPAQAAGAAPELEISTGVPFLDHMLEQTGRYGCFHLRLLGKGDIQVDPHHLLEDAGIVLGEAISQALGDRAGIVRFSSAYAPLDDALARVVLDLGRRPYLAYGLGLRGRIGSLESETIEEWWRAFSIHAGATIHVDCIRGHNRHHVAEAAFKALGLALRQAVAQEGGAGTPSSKGLLG</sequence>
<dbReference type="InterPro" id="IPR038494">
    <property type="entry name" value="IGPD_sf"/>
</dbReference>
<comment type="caution">
    <text evidence="8">The sequence shown here is derived from an EMBL/GenBank/DDBJ whole genome shotgun (WGS) entry which is preliminary data.</text>
</comment>
<evidence type="ECO:0000256" key="6">
    <source>
        <dbReference type="HAMAP-Rule" id="MF_00076"/>
    </source>
</evidence>
<dbReference type="RefSeq" id="WP_338176075.1">
    <property type="nucleotide sequence ID" value="NZ_JAEKNQ010000006.1"/>
</dbReference>
<evidence type="ECO:0000313" key="9">
    <source>
        <dbReference type="Proteomes" id="UP000620075"/>
    </source>
</evidence>
<dbReference type="GO" id="GO:0004424">
    <property type="term" value="F:imidazoleglycerol-phosphate dehydratase activity"/>
    <property type="evidence" value="ECO:0007669"/>
    <property type="project" value="UniProtKB-UniRule"/>
</dbReference>
<comment type="pathway">
    <text evidence="1 6 7">Amino-acid biosynthesis; L-histidine biosynthesis; L-histidine from 5-phospho-alpha-D-ribose 1-diphosphate: step 6/9.</text>
</comment>
<accession>A0A934KFP3</accession>
<name>A0A934KFP3_9BACT</name>
<protein>
    <recommendedName>
        <fullName evidence="2 6">Imidazoleglycerol-phosphate dehydratase</fullName>
        <shortName evidence="6">IGPD</shortName>
        <ecNumber evidence="6 7">4.2.1.19</ecNumber>
    </recommendedName>
</protein>
<dbReference type="PROSITE" id="PS00954">
    <property type="entry name" value="IGP_DEHYDRATASE_1"/>
    <property type="match status" value="1"/>
</dbReference>
<evidence type="ECO:0000256" key="3">
    <source>
        <dbReference type="ARBA" id="ARBA00022605"/>
    </source>
</evidence>
<keyword evidence="4 6" id="KW-0368">Histidine biosynthesis</keyword>
<gene>
    <name evidence="6 8" type="primary">hisB</name>
    <name evidence="8" type="ORF">JF888_00745</name>
</gene>
<keyword evidence="3 6" id="KW-0028">Amino-acid biosynthesis</keyword>
<dbReference type="Gene3D" id="3.30.230.40">
    <property type="entry name" value="Imidazole glycerol phosphate dehydratase, domain 1"/>
    <property type="match status" value="2"/>
</dbReference>
<evidence type="ECO:0000256" key="1">
    <source>
        <dbReference type="ARBA" id="ARBA00005047"/>
    </source>
</evidence>
<reference evidence="8 9" key="1">
    <citation type="submission" date="2020-10" db="EMBL/GenBank/DDBJ databases">
        <title>Ca. Dormibacterota MAGs.</title>
        <authorList>
            <person name="Montgomery K."/>
        </authorList>
    </citation>
    <scope>NUCLEOTIDE SEQUENCE [LARGE SCALE GENOMIC DNA]</scope>
    <source>
        <strain evidence="8">SC8811_S16_3</strain>
    </source>
</reference>
<evidence type="ECO:0000256" key="5">
    <source>
        <dbReference type="ARBA" id="ARBA00023239"/>
    </source>
</evidence>
<comment type="catalytic activity">
    <reaction evidence="6 7">
        <text>D-erythro-1-(imidazol-4-yl)glycerol 3-phosphate = 3-(imidazol-4-yl)-2-oxopropyl phosphate + H2O</text>
        <dbReference type="Rhea" id="RHEA:11040"/>
        <dbReference type="ChEBI" id="CHEBI:15377"/>
        <dbReference type="ChEBI" id="CHEBI:57766"/>
        <dbReference type="ChEBI" id="CHEBI:58278"/>
        <dbReference type="EC" id="4.2.1.19"/>
    </reaction>
</comment>
<dbReference type="SUPFAM" id="SSF54211">
    <property type="entry name" value="Ribosomal protein S5 domain 2-like"/>
    <property type="match status" value="2"/>
</dbReference>
<dbReference type="EC" id="4.2.1.19" evidence="6 7"/>
<organism evidence="8 9">
    <name type="scientific">Candidatus Dormiibacter inghamiae</name>
    <dbReference type="NCBI Taxonomy" id="3127013"/>
    <lineage>
        <taxon>Bacteria</taxon>
        <taxon>Bacillati</taxon>
        <taxon>Candidatus Dormiibacterota</taxon>
        <taxon>Candidatus Dormibacteria</taxon>
        <taxon>Candidatus Dormibacterales</taxon>
        <taxon>Candidatus Dormibacteraceae</taxon>
        <taxon>Candidatus Dormiibacter</taxon>
    </lineage>
</organism>
<evidence type="ECO:0000256" key="7">
    <source>
        <dbReference type="RuleBase" id="RU000599"/>
    </source>
</evidence>
<dbReference type="GO" id="GO:0000105">
    <property type="term" value="P:L-histidine biosynthetic process"/>
    <property type="evidence" value="ECO:0007669"/>
    <property type="project" value="UniProtKB-UniRule"/>
</dbReference>
<dbReference type="InterPro" id="IPR020565">
    <property type="entry name" value="ImidazoleglycerP_deHydtase_CS"/>
</dbReference>
<dbReference type="PANTHER" id="PTHR23133">
    <property type="entry name" value="IMIDAZOLEGLYCEROL-PHOSPHATE DEHYDRATASE HIS7"/>
    <property type="match status" value="1"/>
</dbReference>
<comment type="similarity">
    <text evidence="6 7">Belongs to the imidazoleglycerol-phosphate dehydratase family.</text>
</comment>
<evidence type="ECO:0000256" key="2">
    <source>
        <dbReference type="ARBA" id="ARBA00016664"/>
    </source>
</evidence>
<dbReference type="FunFam" id="3.30.230.40:FF:000001">
    <property type="entry name" value="Imidazoleglycerol-phosphate dehydratase HisB"/>
    <property type="match status" value="1"/>
</dbReference>
<dbReference type="FunFam" id="3.30.230.40:FF:000003">
    <property type="entry name" value="Imidazoleglycerol-phosphate dehydratase HisB"/>
    <property type="match status" value="1"/>
</dbReference>
<dbReference type="AlphaFoldDB" id="A0A934KFP3"/>
<dbReference type="Proteomes" id="UP000620075">
    <property type="component" value="Unassembled WGS sequence"/>
</dbReference>
<evidence type="ECO:0000313" key="8">
    <source>
        <dbReference type="EMBL" id="MBJ7601718.1"/>
    </source>
</evidence>
<proteinExistence type="inferred from homology"/>
<dbReference type="PROSITE" id="PS00955">
    <property type="entry name" value="IGP_DEHYDRATASE_2"/>
    <property type="match status" value="1"/>
</dbReference>
<dbReference type="Pfam" id="PF00475">
    <property type="entry name" value="IGPD"/>
    <property type="match status" value="1"/>
</dbReference>
<evidence type="ECO:0000256" key="4">
    <source>
        <dbReference type="ARBA" id="ARBA00023102"/>
    </source>
</evidence>
<dbReference type="NCBIfam" id="NF002114">
    <property type="entry name" value="PRK00951.2-4"/>
    <property type="match status" value="1"/>
</dbReference>
<keyword evidence="6" id="KW-0963">Cytoplasm</keyword>
<comment type="subcellular location">
    <subcellularLocation>
        <location evidence="6 7">Cytoplasm</location>
    </subcellularLocation>
</comment>
<dbReference type="InterPro" id="IPR020568">
    <property type="entry name" value="Ribosomal_Su5_D2-typ_SF"/>
</dbReference>
<dbReference type="PANTHER" id="PTHR23133:SF2">
    <property type="entry name" value="IMIDAZOLEGLYCEROL-PHOSPHATE DEHYDRATASE"/>
    <property type="match status" value="1"/>
</dbReference>
<dbReference type="GO" id="GO:0005737">
    <property type="term" value="C:cytoplasm"/>
    <property type="evidence" value="ECO:0007669"/>
    <property type="project" value="UniProtKB-SubCell"/>
</dbReference>
<keyword evidence="5 6" id="KW-0456">Lyase</keyword>
<dbReference type="InterPro" id="IPR000807">
    <property type="entry name" value="ImidazoleglycerolP_deHydtase"/>
</dbReference>